<evidence type="ECO:0000313" key="2">
    <source>
        <dbReference type="Proteomes" id="UP000680116"/>
    </source>
</evidence>
<accession>A0ABM8UEI1</accession>
<dbReference type="InterPro" id="IPR008949">
    <property type="entry name" value="Isoprenoid_synthase_dom_sf"/>
</dbReference>
<evidence type="ECO:0000313" key="1">
    <source>
        <dbReference type="EMBL" id="CAG4971745.1"/>
    </source>
</evidence>
<gene>
    <name evidence="1" type="ORF">LYB30171_01043</name>
</gene>
<dbReference type="Proteomes" id="UP000680116">
    <property type="component" value="Chromosome"/>
</dbReference>
<name>A0ABM8UEI1_9GAMM</name>
<evidence type="ECO:0008006" key="3">
    <source>
        <dbReference type="Google" id="ProtNLM"/>
    </source>
</evidence>
<protein>
    <recommendedName>
        <fullName evidence="3">Phytoene/squalene synthase family protein</fullName>
    </recommendedName>
</protein>
<organism evidence="1 2">
    <name type="scientific">Novilysobacter luteus</name>
    <dbReference type="NCBI Taxonomy" id="2822368"/>
    <lineage>
        <taxon>Bacteria</taxon>
        <taxon>Pseudomonadati</taxon>
        <taxon>Pseudomonadota</taxon>
        <taxon>Gammaproteobacteria</taxon>
        <taxon>Lysobacterales</taxon>
        <taxon>Lysobacteraceae</taxon>
        <taxon>Novilysobacter</taxon>
    </lineage>
</organism>
<dbReference type="EMBL" id="OU015430">
    <property type="protein sequence ID" value="CAG4971745.1"/>
    <property type="molecule type" value="Genomic_DNA"/>
</dbReference>
<keyword evidence="2" id="KW-1185">Reference proteome</keyword>
<proteinExistence type="predicted"/>
<reference evidence="1 2" key="1">
    <citation type="submission" date="2021-04" db="EMBL/GenBank/DDBJ databases">
        <authorList>
            <person name="Rodrigo-Torres L."/>
            <person name="Arahal R. D."/>
            <person name="Lucena T."/>
        </authorList>
    </citation>
    <scope>NUCLEOTIDE SEQUENCE [LARGE SCALE GENOMIC DNA]</scope>
    <source>
        <strain evidence="1 2">CECT 30171</strain>
    </source>
</reference>
<dbReference type="RefSeq" id="WP_215219974.1">
    <property type="nucleotide sequence ID" value="NZ_OU015430.1"/>
</dbReference>
<sequence length="261" mass="27600">MSESGAVPIDVREEPGAALAGFIDKWRARWPEWAVVEVFVPAGQRELASAWAALLQELTDAAWGGTDPIPGEAKLGWWQEELVGWTRGARRHPLGTALQRQPAPWTTLAAALPSLGNSRERPGDPAEAFAALAPFARAVADIEQVLFAGTSDAAAPLAPAAPVDGAARRSGTDVVAATLLQARLLIAGDAGVPLDVIARAGEADSRPLWMARLRQQWPGADGTRPRRLWAALARGRLAGGDATTPLPGWRALFAGWRAARG</sequence>
<dbReference type="SUPFAM" id="SSF48576">
    <property type="entry name" value="Terpenoid synthases"/>
    <property type="match status" value="1"/>
</dbReference>